<dbReference type="EMBL" id="SLWO01000008">
    <property type="protein sequence ID" value="TCO20763.1"/>
    <property type="molecule type" value="Genomic_DNA"/>
</dbReference>
<organism evidence="2 3">
    <name type="scientific">Pedobacter psychrotolerans</name>
    <dbReference type="NCBI Taxonomy" id="1843235"/>
    <lineage>
        <taxon>Bacteria</taxon>
        <taxon>Pseudomonadati</taxon>
        <taxon>Bacteroidota</taxon>
        <taxon>Sphingobacteriia</taxon>
        <taxon>Sphingobacteriales</taxon>
        <taxon>Sphingobacteriaceae</taxon>
        <taxon>Pedobacter</taxon>
    </lineage>
</organism>
<name>A0A4R2H4W1_9SPHI</name>
<reference evidence="1" key="4">
    <citation type="submission" date="2024-05" db="EMBL/GenBank/DDBJ databases">
        <authorList>
            <person name="Sun Q."/>
            <person name="Zhou Y."/>
        </authorList>
    </citation>
    <scope>NUCLEOTIDE SEQUENCE</scope>
    <source>
        <strain evidence="1">CGMCC 1.15644</strain>
    </source>
</reference>
<dbReference type="Proteomes" id="UP000295684">
    <property type="component" value="Unassembled WGS sequence"/>
</dbReference>
<comment type="caution">
    <text evidence="2">The sequence shown here is derived from an EMBL/GenBank/DDBJ whole genome shotgun (WGS) entry which is preliminary data.</text>
</comment>
<gene>
    <name evidence="2" type="ORF">EV200_108204</name>
    <name evidence="1" type="ORF">GCM10011413_38210</name>
</gene>
<keyword evidence="4" id="KW-1185">Reference proteome</keyword>
<dbReference type="Proteomes" id="UP000622648">
    <property type="component" value="Unassembled WGS sequence"/>
</dbReference>
<sequence>MKTRTIYIGKGQFIANLCAFLPANAFINKRYPGGGGTTAELLSKRNSIIIVPNVPVIVGKVKKMMEEYKLEVLGIYYPFNDPNAIVDYLLSDVPFKNIMVTPESYKKLVKAFENPKVAEKFNLHKDFFLLFDESEKIVQDVSYRKSIVEPLNDFFRYAERSMISATPILPSDPRFEEYGFEHVIFQPKFEYSKAIEIAITNNIIYRVRDYLKENVHTHYCFFMNSTDGILSLIKHLKIESESQVFCGEDSVKKLRNKLKFPNATSELKPLAKYNFFTSRFYSAVDIDLDIKPNVILLTDLFFAGQSIFDPATESIQAIGRFRNGINKAIHITNINPDIEYQSREMALKFIEGGLEAYKTIYTFKESSLAHSGARIAYEQALKALPSKKFVIENTDQINYFSIDNSLDEQMVSSYYSSADVLLARYNELPNFKVNNSSVIYTSSDQDRLKRERAKNDVDLFKAIVEQLEKFKTPKGSFVIDNRIEITNELNSENPAMVQAYLKHGKTMIIKANYKFSRLNTLVKAREIDARFTDMPVIKDVLTAFNTNQDLPCKIVNAKVVGLKSKYGITGTTGQILIRYFTISARYQKVIKGERQWCIKLTNPKFTLDD</sequence>
<evidence type="ECO:0000313" key="1">
    <source>
        <dbReference type="EMBL" id="GGE67906.1"/>
    </source>
</evidence>
<evidence type="ECO:0000313" key="4">
    <source>
        <dbReference type="Proteomes" id="UP000622648"/>
    </source>
</evidence>
<reference evidence="4" key="2">
    <citation type="journal article" date="2019" name="Int. J. Syst. Evol. Microbiol.">
        <title>The Global Catalogue of Microorganisms (GCM) 10K type strain sequencing project: providing services to taxonomists for standard genome sequencing and annotation.</title>
        <authorList>
            <consortium name="The Broad Institute Genomics Platform"/>
            <consortium name="The Broad Institute Genome Sequencing Center for Infectious Disease"/>
            <person name="Wu L."/>
            <person name="Ma J."/>
        </authorList>
    </citation>
    <scope>NUCLEOTIDE SEQUENCE [LARGE SCALE GENOMIC DNA]</scope>
    <source>
        <strain evidence="4">CGMCC 1.15644</strain>
    </source>
</reference>
<dbReference type="OrthoDB" id="1000127at2"/>
<reference evidence="1" key="1">
    <citation type="journal article" date="2014" name="Int. J. Syst. Evol. Microbiol.">
        <title>Complete genome of a new Firmicutes species belonging to the dominant human colonic microbiota ('Ruminococcus bicirculans') reveals two chromosomes and a selective capacity to utilize plant glucans.</title>
        <authorList>
            <consortium name="NISC Comparative Sequencing Program"/>
            <person name="Wegmann U."/>
            <person name="Louis P."/>
            <person name="Goesmann A."/>
            <person name="Henrissat B."/>
            <person name="Duncan S.H."/>
            <person name="Flint H.J."/>
        </authorList>
    </citation>
    <scope>NUCLEOTIDE SEQUENCE</scope>
    <source>
        <strain evidence="1">CGMCC 1.15644</strain>
    </source>
</reference>
<protein>
    <submittedName>
        <fullName evidence="2">Uncharacterized protein</fullName>
    </submittedName>
</protein>
<evidence type="ECO:0000313" key="2">
    <source>
        <dbReference type="EMBL" id="TCO20763.1"/>
    </source>
</evidence>
<evidence type="ECO:0000313" key="3">
    <source>
        <dbReference type="Proteomes" id="UP000295684"/>
    </source>
</evidence>
<accession>A0A4R2H4W1</accession>
<dbReference type="EMBL" id="BMJO01000007">
    <property type="protein sequence ID" value="GGE67906.1"/>
    <property type="molecule type" value="Genomic_DNA"/>
</dbReference>
<dbReference type="AlphaFoldDB" id="A0A4R2H4W1"/>
<dbReference type="RefSeq" id="WP_132535617.1">
    <property type="nucleotide sequence ID" value="NZ_BMJO01000007.1"/>
</dbReference>
<proteinExistence type="predicted"/>
<reference evidence="2 3" key="3">
    <citation type="submission" date="2019-03" db="EMBL/GenBank/DDBJ databases">
        <title>Genomic Encyclopedia of Type Strains, Phase IV (KMG-IV): sequencing the most valuable type-strain genomes for metagenomic binning, comparative biology and taxonomic classification.</title>
        <authorList>
            <person name="Goeker M."/>
        </authorList>
    </citation>
    <scope>NUCLEOTIDE SEQUENCE [LARGE SCALE GENOMIC DNA]</scope>
    <source>
        <strain evidence="2 3">DSM 103236</strain>
    </source>
</reference>